<organism evidence="3 4">
    <name type="scientific">Desmophyllum pertusum</name>
    <dbReference type="NCBI Taxonomy" id="174260"/>
    <lineage>
        <taxon>Eukaryota</taxon>
        <taxon>Metazoa</taxon>
        <taxon>Cnidaria</taxon>
        <taxon>Anthozoa</taxon>
        <taxon>Hexacorallia</taxon>
        <taxon>Scleractinia</taxon>
        <taxon>Caryophylliina</taxon>
        <taxon>Caryophylliidae</taxon>
        <taxon>Desmophyllum</taxon>
    </lineage>
</organism>
<dbReference type="OrthoDB" id="10250600at2759"/>
<dbReference type="GO" id="GO:0005829">
    <property type="term" value="C:cytosol"/>
    <property type="evidence" value="ECO:0007669"/>
    <property type="project" value="TreeGrafter"/>
</dbReference>
<keyword evidence="3" id="KW-0647">Proteasome</keyword>
<dbReference type="InterPro" id="IPR016024">
    <property type="entry name" value="ARM-type_fold"/>
</dbReference>
<comment type="caution">
    <text evidence="3">The sequence shown here is derived from an EMBL/GenBank/DDBJ whole genome shotgun (WGS) entry which is preliminary data.</text>
</comment>
<keyword evidence="4" id="KW-1185">Reference proteome</keyword>
<name>A0A9W9YZE7_9CNID</name>
<accession>A0A9W9YZE7</accession>
<sequence>MSLMLPSIIRFFGYLAQSRPAEVTQQYPAFLQNVFSFLTAGDPALKLIAIQTIGVVAHSEPGLRVIFDNKSRNDETMKILCTDINSSEADVKGRTLEALALIFHSPDVPSEDLSSLTGSLFSAMASNPLQILIEVSKQPFQDVHCAALKVFRSLAKYRWAQEDMTTCPGFLEYLLDRKTETDKAGKELKYGLIAELVRSPFSKEVFDKPFHLRLREYEREGPFYVQAQAAVAFEGAD</sequence>
<dbReference type="PANTHER" id="PTHR13554">
    <property type="entry name" value="26S PROTEASOME NON-ATPASE REGULATORY SUBUNIT 5-RELATED"/>
    <property type="match status" value="1"/>
</dbReference>
<evidence type="ECO:0000313" key="3">
    <source>
        <dbReference type="EMBL" id="KAJ7372230.1"/>
    </source>
</evidence>
<dbReference type="InterPro" id="IPR019538">
    <property type="entry name" value="PSMD5"/>
</dbReference>
<evidence type="ECO:0000313" key="4">
    <source>
        <dbReference type="Proteomes" id="UP001163046"/>
    </source>
</evidence>
<dbReference type="Gene3D" id="1.25.10.10">
    <property type="entry name" value="Leucine-rich Repeat Variant"/>
    <property type="match status" value="1"/>
</dbReference>
<evidence type="ECO:0000256" key="1">
    <source>
        <dbReference type="ARBA" id="ARBA00006823"/>
    </source>
</evidence>
<proteinExistence type="inferred from homology"/>
<dbReference type="Proteomes" id="UP001163046">
    <property type="component" value="Unassembled WGS sequence"/>
</dbReference>
<dbReference type="GO" id="GO:0043248">
    <property type="term" value="P:proteasome assembly"/>
    <property type="evidence" value="ECO:0007669"/>
    <property type="project" value="InterPro"/>
</dbReference>
<gene>
    <name evidence="3" type="primary">PSMD5</name>
    <name evidence="3" type="ORF">OS493_019674</name>
</gene>
<dbReference type="AlphaFoldDB" id="A0A9W9YZE7"/>
<dbReference type="SUPFAM" id="SSF48371">
    <property type="entry name" value="ARM repeat"/>
    <property type="match status" value="1"/>
</dbReference>
<dbReference type="Pfam" id="PF10508">
    <property type="entry name" value="Proteasom_PSMB"/>
    <property type="match status" value="1"/>
</dbReference>
<evidence type="ECO:0000256" key="2">
    <source>
        <dbReference type="ARBA" id="ARBA00014933"/>
    </source>
</evidence>
<reference evidence="3" key="1">
    <citation type="submission" date="2023-01" db="EMBL/GenBank/DDBJ databases">
        <title>Genome assembly of the deep-sea coral Lophelia pertusa.</title>
        <authorList>
            <person name="Herrera S."/>
            <person name="Cordes E."/>
        </authorList>
    </citation>
    <scope>NUCLEOTIDE SEQUENCE</scope>
    <source>
        <strain evidence="3">USNM1676648</strain>
        <tissue evidence="3">Polyp</tissue>
    </source>
</reference>
<dbReference type="GO" id="GO:0000502">
    <property type="term" value="C:proteasome complex"/>
    <property type="evidence" value="ECO:0007669"/>
    <property type="project" value="UniProtKB-KW"/>
</dbReference>
<comment type="similarity">
    <text evidence="1">Belongs to the proteasome subunit S5B/HSM3 family.</text>
</comment>
<dbReference type="PANTHER" id="PTHR13554:SF10">
    <property type="entry name" value="26S PROTEASOME NON-ATPASE REGULATORY SUBUNIT 5"/>
    <property type="match status" value="1"/>
</dbReference>
<dbReference type="InterPro" id="IPR011989">
    <property type="entry name" value="ARM-like"/>
</dbReference>
<dbReference type="EMBL" id="MU826837">
    <property type="protein sequence ID" value="KAJ7372230.1"/>
    <property type="molecule type" value="Genomic_DNA"/>
</dbReference>
<protein>
    <recommendedName>
        <fullName evidence="2">26S proteasome non-ATPase regulatory subunit 5</fullName>
    </recommendedName>
</protein>